<evidence type="ECO:0008006" key="3">
    <source>
        <dbReference type="Google" id="ProtNLM"/>
    </source>
</evidence>
<evidence type="ECO:0000313" key="2">
    <source>
        <dbReference type="Proteomes" id="UP001632037"/>
    </source>
</evidence>
<organism evidence="1 2">
    <name type="scientific">Phytophthora oleae</name>
    <dbReference type="NCBI Taxonomy" id="2107226"/>
    <lineage>
        <taxon>Eukaryota</taxon>
        <taxon>Sar</taxon>
        <taxon>Stramenopiles</taxon>
        <taxon>Oomycota</taxon>
        <taxon>Peronosporomycetes</taxon>
        <taxon>Peronosporales</taxon>
        <taxon>Peronosporaceae</taxon>
        <taxon>Phytophthora</taxon>
    </lineage>
</organism>
<dbReference type="SUPFAM" id="SSF46689">
    <property type="entry name" value="Homeodomain-like"/>
    <property type="match status" value="1"/>
</dbReference>
<reference evidence="1 2" key="1">
    <citation type="submission" date="2024-09" db="EMBL/GenBank/DDBJ databases">
        <title>Genome sequencing and assembly of Phytophthora oleae, isolate VK10A, causative agent of rot of olive drupes.</title>
        <authorList>
            <person name="Conti Taguali S."/>
            <person name="Riolo M."/>
            <person name="La Spada F."/>
            <person name="Cacciola S.O."/>
            <person name="Dionisio G."/>
        </authorList>
    </citation>
    <scope>NUCLEOTIDE SEQUENCE [LARGE SCALE GENOMIC DNA]</scope>
    <source>
        <strain evidence="1 2">VK10A</strain>
    </source>
</reference>
<dbReference type="Proteomes" id="UP001632037">
    <property type="component" value="Unassembled WGS sequence"/>
</dbReference>
<dbReference type="AlphaFoldDB" id="A0ABD3F6Z9"/>
<dbReference type="Gene3D" id="1.10.10.60">
    <property type="entry name" value="Homeodomain-like"/>
    <property type="match status" value="1"/>
</dbReference>
<gene>
    <name evidence="1" type="ORF">V7S43_013877</name>
</gene>
<comment type="caution">
    <text evidence="1">The sequence shown here is derived from an EMBL/GenBank/DDBJ whole genome shotgun (WGS) entry which is preliminary data.</text>
</comment>
<evidence type="ECO:0000313" key="1">
    <source>
        <dbReference type="EMBL" id="KAL3661269.1"/>
    </source>
</evidence>
<dbReference type="EMBL" id="JBIMZQ010000037">
    <property type="protein sequence ID" value="KAL3661269.1"/>
    <property type="molecule type" value="Genomic_DNA"/>
</dbReference>
<sequence length="112" mass="12451">MLRGKQLTEQVCLEINEHHKDGKSNREIGRLLGRSEKAIRGYLKHGTAASATKRTGKKPKIVGQEIRRVVQRATVRNPSVKEISDLLPSNPSKSTVLRVLRSNCATTDTKHA</sequence>
<proteinExistence type="predicted"/>
<dbReference type="InterPro" id="IPR009057">
    <property type="entry name" value="Homeodomain-like_sf"/>
</dbReference>
<name>A0ABD3F6Z9_9STRA</name>
<protein>
    <recommendedName>
        <fullName evidence="3">Tc3 transposase DNA binding domain-containing protein</fullName>
    </recommendedName>
</protein>
<accession>A0ABD3F6Z9</accession>
<keyword evidence="2" id="KW-1185">Reference proteome</keyword>